<dbReference type="Proteomes" id="UP000682951">
    <property type="component" value="Unassembled WGS sequence"/>
</dbReference>
<dbReference type="SUPFAM" id="SSF158752">
    <property type="entry name" value="HP0242-like"/>
    <property type="match status" value="1"/>
</dbReference>
<evidence type="ECO:0000313" key="1">
    <source>
        <dbReference type="EMBL" id="MBR8464108.1"/>
    </source>
</evidence>
<dbReference type="Pfam" id="PF09442">
    <property type="entry name" value="DUF2018"/>
    <property type="match status" value="1"/>
</dbReference>
<keyword evidence="2" id="KW-1185">Reference proteome</keyword>
<proteinExistence type="predicted"/>
<dbReference type="InterPro" id="IPR018563">
    <property type="entry name" value="DUF2018"/>
</dbReference>
<dbReference type="Gene3D" id="1.10.3350.10">
    <property type="entry name" value="HP0242-like domain"/>
    <property type="match status" value="1"/>
</dbReference>
<protein>
    <submittedName>
        <fullName evidence="1">DUF2018 family protein</fullName>
    </submittedName>
</protein>
<dbReference type="EMBL" id="JAGSSW010000005">
    <property type="protein sequence ID" value="MBR8464108.1"/>
    <property type="molecule type" value="Genomic_DNA"/>
</dbReference>
<evidence type="ECO:0000313" key="2">
    <source>
        <dbReference type="Proteomes" id="UP000682951"/>
    </source>
</evidence>
<accession>A0ABS5HIL3</accession>
<dbReference type="InterPro" id="IPR023126">
    <property type="entry name" value="HP0242-like_sf"/>
</dbReference>
<comment type="caution">
    <text evidence="1">The sequence shown here is derived from an EMBL/GenBank/DDBJ whole genome shotgun (WGS) entry which is preliminary data.</text>
</comment>
<organism evidence="1 2">
    <name type="scientific">Campylobacter anatolicus</name>
    <dbReference type="NCBI Taxonomy" id="2829105"/>
    <lineage>
        <taxon>Bacteria</taxon>
        <taxon>Pseudomonadati</taxon>
        <taxon>Campylobacterota</taxon>
        <taxon>Epsilonproteobacteria</taxon>
        <taxon>Campylobacterales</taxon>
        <taxon>Campylobacteraceae</taxon>
        <taxon>Campylobacter</taxon>
    </lineage>
</organism>
<reference evidence="1 2" key="1">
    <citation type="submission" date="2021-04" db="EMBL/GenBank/DDBJ databases">
        <title>Molecular and phenotypic characterization and identification of bacterial isolates recovered from the Anatolian ground squirrels (Spermophilus xanthoprymnus) and which have the potential to form a new species in the Campylobacter genus.</title>
        <authorList>
            <person name="Aydin F."/>
            <person name="Abay S."/>
            <person name="Kayman T."/>
            <person name="Karakaya E."/>
            <person name="Mustak H.K."/>
            <person name="Mustak I.B."/>
            <person name="Bilgin N."/>
            <person name="Duzler A."/>
            <person name="Sahin O."/>
            <person name="Guran O."/>
            <person name="Saticioglu I.B."/>
        </authorList>
    </citation>
    <scope>NUCLEOTIDE SEQUENCE [LARGE SCALE GENOMIC DNA]</scope>
    <source>
        <strain evidence="2">faydin-G24</strain>
    </source>
</reference>
<gene>
    <name evidence="1" type="ORF">KDD93_05920</name>
</gene>
<sequence length="84" mass="9550">MIDIFEGTPRDKLIDIVRNASPTVVAKELERVFEELVIMREFCDKNGFNEAMINSYKAQNPDVLEDGLNDLYIALSGEILSQNE</sequence>
<name>A0ABS5HIL3_9BACT</name>
<dbReference type="RefSeq" id="WP_212142086.1">
    <property type="nucleotide sequence ID" value="NZ_JAGSSW010000005.1"/>
</dbReference>